<protein>
    <submittedName>
        <fullName evidence="2">Uncharacterized protein</fullName>
    </submittedName>
</protein>
<dbReference type="AlphaFoldDB" id="A0A565BL67"/>
<comment type="caution">
    <text evidence="2">The sequence shown here is derived from an EMBL/GenBank/DDBJ whole genome shotgun (WGS) entry which is preliminary data.</text>
</comment>
<evidence type="ECO:0000313" key="2">
    <source>
        <dbReference type="EMBL" id="VVB01629.1"/>
    </source>
</evidence>
<keyword evidence="3" id="KW-1185">Reference proteome</keyword>
<evidence type="ECO:0000313" key="3">
    <source>
        <dbReference type="Proteomes" id="UP000489600"/>
    </source>
</evidence>
<name>A0A565BL67_9BRAS</name>
<organism evidence="2 3">
    <name type="scientific">Arabis nemorensis</name>
    <dbReference type="NCBI Taxonomy" id="586526"/>
    <lineage>
        <taxon>Eukaryota</taxon>
        <taxon>Viridiplantae</taxon>
        <taxon>Streptophyta</taxon>
        <taxon>Embryophyta</taxon>
        <taxon>Tracheophyta</taxon>
        <taxon>Spermatophyta</taxon>
        <taxon>Magnoliopsida</taxon>
        <taxon>eudicotyledons</taxon>
        <taxon>Gunneridae</taxon>
        <taxon>Pentapetalae</taxon>
        <taxon>rosids</taxon>
        <taxon>malvids</taxon>
        <taxon>Brassicales</taxon>
        <taxon>Brassicaceae</taxon>
        <taxon>Arabideae</taxon>
        <taxon>Arabis</taxon>
    </lineage>
</organism>
<evidence type="ECO:0000256" key="1">
    <source>
        <dbReference type="SAM" id="MobiDB-lite"/>
    </source>
</evidence>
<accession>A0A565BL67</accession>
<sequence length="195" mass="21583">MMMSSIKERNEITLSQSTIAIKGFVHAIQLVMVEVVPALLEVIQDNCTSESESDGDWDNEEPSIKKTSLSHSHDRDLHDDPMTAVNCIIPDDGEEELDETMLGWSNEIKDSKVDNMMRLINEEKTFCSSMFIGGATKADVVRMIKEAQEKNAKGKQKRAVGNTDMAKTSIGGGVVFDLTASDVQQIMDAVADKWK</sequence>
<dbReference type="Proteomes" id="UP000489600">
    <property type="component" value="Unassembled WGS sequence"/>
</dbReference>
<proteinExistence type="predicted"/>
<gene>
    <name evidence="2" type="ORF">ANE_LOCUS12073</name>
</gene>
<feature type="compositionally biased region" description="Acidic residues" evidence="1">
    <location>
        <begin position="51"/>
        <end position="61"/>
    </location>
</feature>
<dbReference type="EMBL" id="CABITT030000004">
    <property type="protein sequence ID" value="VVB01629.1"/>
    <property type="molecule type" value="Genomic_DNA"/>
</dbReference>
<dbReference type="OrthoDB" id="1099677at2759"/>
<feature type="region of interest" description="Disordered" evidence="1">
    <location>
        <begin position="49"/>
        <end position="78"/>
    </location>
</feature>
<reference evidence="2" key="1">
    <citation type="submission" date="2019-07" db="EMBL/GenBank/DDBJ databases">
        <authorList>
            <person name="Dittberner H."/>
        </authorList>
    </citation>
    <scope>NUCLEOTIDE SEQUENCE [LARGE SCALE GENOMIC DNA]</scope>
</reference>